<dbReference type="AlphaFoldDB" id="A0A0W1B3T4"/>
<dbReference type="Gene3D" id="1.20.120.450">
    <property type="entry name" value="dinb family like domain"/>
    <property type="match status" value="1"/>
</dbReference>
<dbReference type="GeneID" id="31572869"/>
<reference evidence="4 5" key="1">
    <citation type="journal article" date="2015" name="Int. Biodeterior. Biodegradation">
        <title>Physiological and genetic screening methods for the isolation of methyl tert-butyl ether-degrading bacteria for bioremediation purposes.</title>
        <authorList>
            <person name="Guisado I.M."/>
            <person name="Purswani J."/>
            <person name="Gonzalez Lopez J."/>
            <person name="Pozo C."/>
        </authorList>
    </citation>
    <scope>NUCLEOTIDE SEQUENCE [LARGE SCALE GENOMIC DNA]</scope>
    <source>
        <strain evidence="4 5">SH7</strain>
    </source>
</reference>
<protein>
    <recommendedName>
        <fullName evidence="6">Damage-inducible protein DinB</fullName>
    </recommendedName>
</protein>
<dbReference type="RefSeq" id="WP_036683089.1">
    <property type="nucleotide sequence ID" value="NZ_LCZJ02000015.1"/>
</dbReference>
<evidence type="ECO:0000256" key="1">
    <source>
        <dbReference type="ARBA" id="ARBA00008635"/>
    </source>
</evidence>
<dbReference type="InterPro" id="IPR007837">
    <property type="entry name" value="DinB"/>
</dbReference>
<evidence type="ECO:0000256" key="2">
    <source>
        <dbReference type="ARBA" id="ARBA00022723"/>
    </source>
</evidence>
<accession>A0A0W1B3T4</accession>
<evidence type="ECO:0000313" key="5">
    <source>
        <dbReference type="Proteomes" id="UP000054709"/>
    </source>
</evidence>
<dbReference type="EMBL" id="LCZJ02000015">
    <property type="protein sequence ID" value="KTD88205.1"/>
    <property type="molecule type" value="Genomic_DNA"/>
</dbReference>
<feature type="binding site" evidence="3">
    <location>
        <position position="127"/>
    </location>
    <ligand>
        <name>a divalent metal cation</name>
        <dbReference type="ChEBI" id="CHEBI:60240"/>
    </ligand>
</feature>
<evidence type="ECO:0000313" key="4">
    <source>
        <dbReference type="EMBL" id="KTD88205.1"/>
    </source>
</evidence>
<dbReference type="OrthoDB" id="119432at2"/>
<dbReference type="GO" id="GO:0046872">
    <property type="term" value="F:metal ion binding"/>
    <property type="evidence" value="ECO:0007669"/>
    <property type="project" value="UniProtKB-KW"/>
</dbReference>
<feature type="binding site" evidence="3">
    <location>
        <position position="48"/>
    </location>
    <ligand>
        <name>a divalent metal cation</name>
        <dbReference type="ChEBI" id="CHEBI:60240"/>
    </ligand>
</feature>
<keyword evidence="5" id="KW-1185">Reference proteome</keyword>
<name>A0A0W1B3T4_9BACL</name>
<keyword evidence="2 3" id="KW-0479">Metal-binding</keyword>
<dbReference type="Proteomes" id="UP000054709">
    <property type="component" value="Unassembled WGS sequence"/>
</dbReference>
<organism evidence="4 5">
    <name type="scientific">Paenibacillus etheri</name>
    <dbReference type="NCBI Taxonomy" id="1306852"/>
    <lineage>
        <taxon>Bacteria</taxon>
        <taxon>Bacillati</taxon>
        <taxon>Bacillota</taxon>
        <taxon>Bacilli</taxon>
        <taxon>Bacillales</taxon>
        <taxon>Paenibacillaceae</taxon>
        <taxon>Paenibacillus</taxon>
    </lineage>
</organism>
<proteinExistence type="inferred from homology"/>
<feature type="binding site" evidence="3">
    <location>
        <position position="131"/>
    </location>
    <ligand>
        <name>a divalent metal cation</name>
        <dbReference type="ChEBI" id="CHEBI:60240"/>
    </ligand>
</feature>
<dbReference type="InterPro" id="IPR034660">
    <property type="entry name" value="DinB/YfiT-like"/>
</dbReference>
<comment type="similarity">
    <text evidence="1">Belongs to the DinB family.</text>
</comment>
<evidence type="ECO:0008006" key="6">
    <source>
        <dbReference type="Google" id="ProtNLM"/>
    </source>
</evidence>
<evidence type="ECO:0000256" key="3">
    <source>
        <dbReference type="PIRSR" id="PIRSR607837-1"/>
    </source>
</evidence>
<dbReference type="Pfam" id="PF05163">
    <property type="entry name" value="DinB"/>
    <property type="match status" value="1"/>
</dbReference>
<comment type="caution">
    <text evidence="4">The sequence shown here is derived from an EMBL/GenBank/DDBJ whole genome shotgun (WGS) entry which is preliminary data.</text>
</comment>
<gene>
    <name evidence="4" type="ORF">UQ64_06870</name>
</gene>
<sequence>MYKHIKDFAATWQNETEATMRTLEMLTDESLGQQITSDHRTLGRVAWHLVQTLHEMPSRTGLSFEGPGEDMPVPASAADIASVYKRTSQALLDAIQSSWKDENLLIMSDMYGDQWPNGLMLDILVKHEIHHRGQMTVLMRQAGLRVPDLYGPTKEQWAEYGALPPVI</sequence>
<dbReference type="SUPFAM" id="SSF109854">
    <property type="entry name" value="DinB/YfiT-like putative metalloenzymes"/>
    <property type="match status" value="1"/>
</dbReference>